<dbReference type="Gene3D" id="2.40.70.10">
    <property type="entry name" value="Acid Proteases"/>
    <property type="match status" value="2"/>
</dbReference>
<evidence type="ECO:0000313" key="18">
    <source>
        <dbReference type="EMBL" id="KSA02723.1"/>
    </source>
</evidence>
<dbReference type="GO" id="GO:0004190">
    <property type="term" value="F:aspartic-type endopeptidase activity"/>
    <property type="evidence" value="ECO:0007669"/>
    <property type="project" value="UniProtKB-KW"/>
</dbReference>
<comment type="similarity">
    <text evidence="3 14">Belongs to the peptidase A1 family.</text>
</comment>
<comment type="catalytic activity">
    <reaction evidence="1">
        <text>Preferential cleavage at the carboxyl of hydrophobic amino acids, but fails to cleave 15-Leu-|-Tyr-16, 16-Tyr-|-Leu-17 and 24-Phe-|-Phe-25 of insulin B chain. Activates trypsinogen, and degrades keratin.</text>
        <dbReference type="EC" id="3.4.23.24"/>
    </reaction>
</comment>
<evidence type="ECO:0000256" key="1">
    <source>
        <dbReference type="ARBA" id="ARBA00001675"/>
    </source>
</evidence>
<dbReference type="FunFam" id="2.40.70.10:FF:000011">
    <property type="entry name" value="Aspartic protease"/>
    <property type="match status" value="1"/>
</dbReference>
<dbReference type="InterPro" id="IPR001969">
    <property type="entry name" value="Aspartic_peptidase_AS"/>
</dbReference>
<evidence type="ECO:0000256" key="4">
    <source>
        <dbReference type="ARBA" id="ARBA00013207"/>
    </source>
</evidence>
<evidence type="ECO:0000256" key="7">
    <source>
        <dbReference type="ARBA" id="ARBA00022729"/>
    </source>
</evidence>
<dbReference type="CDD" id="cd05474">
    <property type="entry name" value="SAP_like"/>
    <property type="match status" value="1"/>
</dbReference>
<dbReference type="InterPro" id="IPR021109">
    <property type="entry name" value="Peptidase_aspartic_dom_sf"/>
</dbReference>
<reference evidence="18 19" key="1">
    <citation type="submission" date="2015-11" db="EMBL/GenBank/DDBJ databases">
        <title>The genome of Debaryomyces fabryi.</title>
        <authorList>
            <person name="Tafer H."/>
            <person name="Lopandic K."/>
        </authorList>
    </citation>
    <scope>NUCLEOTIDE SEQUENCE [LARGE SCALE GENOMIC DNA]</scope>
    <source>
        <strain evidence="18 19">CBS 789</strain>
    </source>
</reference>
<evidence type="ECO:0000259" key="17">
    <source>
        <dbReference type="PROSITE" id="PS51767"/>
    </source>
</evidence>
<protein>
    <recommendedName>
        <fullName evidence="4">candidapepsin</fullName>
        <ecNumber evidence="4">3.4.23.24</ecNumber>
    </recommendedName>
</protein>
<evidence type="ECO:0000256" key="10">
    <source>
        <dbReference type="ARBA" id="ARBA00023145"/>
    </source>
</evidence>
<keyword evidence="6 14" id="KW-0645">Protease</keyword>
<dbReference type="PANTHER" id="PTHR47966:SF65">
    <property type="entry name" value="ASPARTIC-TYPE ENDOPEPTIDASE"/>
    <property type="match status" value="1"/>
</dbReference>
<dbReference type="EC" id="3.4.23.24" evidence="4"/>
<evidence type="ECO:0000256" key="16">
    <source>
        <dbReference type="SAM" id="SignalP"/>
    </source>
</evidence>
<dbReference type="Proteomes" id="UP000054251">
    <property type="component" value="Unassembled WGS sequence"/>
</dbReference>
<evidence type="ECO:0000256" key="5">
    <source>
        <dbReference type="ARBA" id="ARBA00022525"/>
    </source>
</evidence>
<accession>A0A0V1Q2N1</accession>
<evidence type="ECO:0000256" key="6">
    <source>
        <dbReference type="ARBA" id="ARBA00022670"/>
    </source>
</evidence>
<keyword evidence="10" id="KW-0865">Zymogen</keyword>
<feature type="disulfide bond" evidence="13">
    <location>
        <begin position="342"/>
        <end position="383"/>
    </location>
</feature>
<evidence type="ECO:0000256" key="8">
    <source>
        <dbReference type="ARBA" id="ARBA00022750"/>
    </source>
</evidence>
<feature type="active site" evidence="12">
    <location>
        <position position="87"/>
    </location>
</feature>
<dbReference type="EMBL" id="LMYN01000021">
    <property type="protein sequence ID" value="KSA02723.1"/>
    <property type="molecule type" value="Genomic_DNA"/>
</dbReference>
<dbReference type="SUPFAM" id="SSF50630">
    <property type="entry name" value="Acid proteases"/>
    <property type="match status" value="1"/>
</dbReference>
<feature type="chain" id="PRO_5006884598" description="candidapepsin" evidence="16">
    <location>
        <begin position="23"/>
        <end position="431"/>
    </location>
</feature>
<feature type="domain" description="Peptidase A1" evidence="17">
    <location>
        <begin position="69"/>
        <end position="417"/>
    </location>
</feature>
<evidence type="ECO:0000256" key="14">
    <source>
        <dbReference type="RuleBase" id="RU000454"/>
    </source>
</evidence>
<dbReference type="GeneID" id="26838532"/>
<evidence type="ECO:0000256" key="9">
    <source>
        <dbReference type="ARBA" id="ARBA00022801"/>
    </source>
</evidence>
<dbReference type="PROSITE" id="PS51767">
    <property type="entry name" value="PEPTIDASE_A1"/>
    <property type="match status" value="1"/>
</dbReference>
<gene>
    <name evidence="18" type="ORF">AC631_01523</name>
</gene>
<keyword evidence="8 14" id="KW-0064">Aspartyl protease</keyword>
<keyword evidence="11 13" id="KW-1015">Disulfide bond</keyword>
<evidence type="ECO:0000256" key="3">
    <source>
        <dbReference type="ARBA" id="ARBA00007447"/>
    </source>
</evidence>
<dbReference type="InterPro" id="IPR033121">
    <property type="entry name" value="PEPTIDASE_A1"/>
</dbReference>
<dbReference type="GO" id="GO:0005576">
    <property type="term" value="C:extracellular region"/>
    <property type="evidence" value="ECO:0007669"/>
    <property type="project" value="UniProtKB-SubCell"/>
</dbReference>
<dbReference type="GO" id="GO:0006508">
    <property type="term" value="P:proteolysis"/>
    <property type="evidence" value="ECO:0007669"/>
    <property type="project" value="UniProtKB-KW"/>
</dbReference>
<comment type="caution">
    <text evidence="18">The sequence shown here is derived from an EMBL/GenBank/DDBJ whole genome shotgun (WGS) entry which is preliminary data.</text>
</comment>
<keyword evidence="9 14" id="KW-0378">Hydrolase</keyword>
<dbReference type="InterPro" id="IPR001461">
    <property type="entry name" value="Aspartic_peptidase_A1"/>
</dbReference>
<organism evidence="18 19">
    <name type="scientific">Debaryomyces fabryi</name>
    <dbReference type="NCBI Taxonomy" id="58627"/>
    <lineage>
        <taxon>Eukaryota</taxon>
        <taxon>Fungi</taxon>
        <taxon>Dikarya</taxon>
        <taxon>Ascomycota</taxon>
        <taxon>Saccharomycotina</taxon>
        <taxon>Pichiomycetes</taxon>
        <taxon>Debaryomycetaceae</taxon>
        <taxon>Debaryomyces</taxon>
    </lineage>
</organism>
<keyword evidence="5" id="KW-0964">Secreted</keyword>
<evidence type="ECO:0000313" key="19">
    <source>
        <dbReference type="Proteomes" id="UP000054251"/>
    </source>
</evidence>
<dbReference type="Pfam" id="PF00026">
    <property type="entry name" value="Asp"/>
    <property type="match status" value="1"/>
</dbReference>
<evidence type="ECO:0000256" key="12">
    <source>
        <dbReference type="PIRSR" id="PIRSR601461-1"/>
    </source>
</evidence>
<feature type="compositionally biased region" description="Low complexity" evidence="15">
    <location>
        <begin position="272"/>
        <end position="286"/>
    </location>
</feature>
<dbReference type="RefSeq" id="XP_015468825.1">
    <property type="nucleotide sequence ID" value="XM_015610353.1"/>
</dbReference>
<feature type="active site" evidence="12">
    <location>
        <position position="305"/>
    </location>
</feature>
<evidence type="ECO:0000256" key="13">
    <source>
        <dbReference type="PIRSR" id="PIRSR601461-2"/>
    </source>
</evidence>
<keyword evidence="7 16" id="KW-0732">Signal</keyword>
<keyword evidence="19" id="KW-1185">Reference proteome</keyword>
<dbReference type="PRINTS" id="PR00792">
    <property type="entry name" value="PEPSIN"/>
</dbReference>
<evidence type="ECO:0000256" key="2">
    <source>
        <dbReference type="ARBA" id="ARBA00004613"/>
    </source>
</evidence>
<evidence type="ECO:0000256" key="15">
    <source>
        <dbReference type="SAM" id="MobiDB-lite"/>
    </source>
</evidence>
<name>A0A0V1Q2N1_9ASCO</name>
<dbReference type="OrthoDB" id="771136at2759"/>
<dbReference type="PROSITE" id="PS00141">
    <property type="entry name" value="ASP_PROTEASE"/>
    <property type="match status" value="2"/>
</dbReference>
<evidence type="ECO:0000256" key="11">
    <source>
        <dbReference type="ARBA" id="ARBA00023157"/>
    </source>
</evidence>
<feature type="region of interest" description="Disordered" evidence="15">
    <location>
        <begin position="266"/>
        <end position="294"/>
    </location>
</feature>
<dbReference type="PANTHER" id="PTHR47966">
    <property type="entry name" value="BETA-SITE APP-CLEAVING ENZYME, ISOFORM A-RELATED"/>
    <property type="match status" value="1"/>
</dbReference>
<comment type="subcellular location">
    <subcellularLocation>
        <location evidence="2">Secreted</location>
    </subcellularLocation>
</comment>
<dbReference type="AlphaFoldDB" id="A0A0V1Q2N1"/>
<proteinExistence type="inferred from homology"/>
<sequence>MFSVNRLFQFWGLFQLAAFAVASDGFVKVDFDVYQGLNLSAALSGYSHISRRDGDGSFDVSLVNEKQFYVSKLQIGTPESEVSVLLDTGSSDLWVMSTKNPQCKDNGGSIDCEQYGTYNETASSTFHDNKTDFSIQYVDQTYAKGTWGTDTISLTEGLKLENASFAVADDSDSNVGVFGIGFKGLESNPEQYSNLPITMKEQGFIKKLAYSLYLTSAESESGSILFGAIDHAKYEGELATIDISKLNGDYAYLQIPLTSVSVEVNSNADNQPSDSSVPSTGSSVRSFNNSSPQSISANNSQALLDSGTTLTYLQDSLIQQVLEQADKNASYSPLAGAYTVSCSLRLPGNSMTFRFNDEKDIKVPLSDLVLQTGQDPNTGKAICIFGALPSNDIILGDNFLRSSYSVFNLDDKTISIAQLKQTNDEDIEVIN</sequence>
<feature type="signal peptide" evidence="16">
    <location>
        <begin position="1"/>
        <end position="22"/>
    </location>
</feature>
<dbReference type="InterPro" id="IPR033876">
    <property type="entry name" value="SAP-like"/>
</dbReference>